<name>T1FDN8_HELRO</name>
<dbReference type="SMART" id="SM00607">
    <property type="entry name" value="FTP"/>
    <property type="match status" value="1"/>
</dbReference>
<dbReference type="Gene3D" id="3.50.4.10">
    <property type="entry name" value="Hepatocyte Growth Factor"/>
    <property type="match status" value="1"/>
</dbReference>
<dbReference type="SUPFAM" id="SSF49785">
    <property type="entry name" value="Galactose-binding domain-like"/>
    <property type="match status" value="1"/>
</dbReference>
<evidence type="ECO:0000259" key="8">
    <source>
        <dbReference type="PROSITE" id="PS50948"/>
    </source>
</evidence>
<evidence type="ECO:0000256" key="4">
    <source>
        <dbReference type="ARBA" id="ARBA00022723"/>
    </source>
</evidence>
<evidence type="ECO:0000313" key="10">
    <source>
        <dbReference type="EnsemblMetazoa" id="HelroP178752"/>
    </source>
</evidence>
<dbReference type="PANTHER" id="PTHR45713:SF6">
    <property type="entry name" value="F5_8 TYPE C DOMAIN-CONTAINING PROTEIN"/>
    <property type="match status" value="1"/>
</dbReference>
<keyword evidence="7" id="KW-1015">Disulfide bond</keyword>
<proteinExistence type="inferred from homology"/>
<gene>
    <name evidence="10" type="primary">20206937</name>
    <name evidence="9" type="ORF">HELRODRAFT_178752</name>
</gene>
<evidence type="ECO:0000256" key="1">
    <source>
        <dbReference type="ARBA" id="ARBA00002219"/>
    </source>
</evidence>
<dbReference type="HOGENOM" id="CLU_922221_0_0_1"/>
<dbReference type="AlphaFoldDB" id="T1FDN8"/>
<dbReference type="Gene3D" id="2.60.120.260">
    <property type="entry name" value="Galactose-binding domain-like"/>
    <property type="match status" value="1"/>
</dbReference>
<evidence type="ECO:0000256" key="5">
    <source>
        <dbReference type="ARBA" id="ARBA00022734"/>
    </source>
</evidence>
<comment type="function">
    <text evidence="1">Acts as a defensive agent. Recognizes blood group fucosylated oligosaccharides including A, B, H and Lewis B-type antigens. Does not recognize Lewis A antigen and has low affinity for monovalent haptens.</text>
</comment>
<dbReference type="GO" id="GO:0042806">
    <property type="term" value="F:fucose binding"/>
    <property type="evidence" value="ECO:0007669"/>
    <property type="project" value="UniProtKB-ARBA"/>
</dbReference>
<reference evidence="11" key="1">
    <citation type="submission" date="2012-12" db="EMBL/GenBank/DDBJ databases">
        <authorList>
            <person name="Hellsten U."/>
            <person name="Grimwood J."/>
            <person name="Chapman J.A."/>
            <person name="Shapiro H."/>
            <person name="Aerts A."/>
            <person name="Otillar R.P."/>
            <person name="Terry A.Y."/>
            <person name="Boore J.L."/>
            <person name="Simakov O."/>
            <person name="Marletaz F."/>
            <person name="Cho S.-J."/>
            <person name="Edsinger-Gonzales E."/>
            <person name="Havlak P."/>
            <person name="Kuo D.-H."/>
            <person name="Larsson T."/>
            <person name="Lv J."/>
            <person name="Arendt D."/>
            <person name="Savage R."/>
            <person name="Osoegawa K."/>
            <person name="de Jong P."/>
            <person name="Lindberg D.R."/>
            <person name="Seaver E.C."/>
            <person name="Weisblat D.A."/>
            <person name="Putnam N.H."/>
            <person name="Grigoriev I.V."/>
            <person name="Rokhsar D.S."/>
        </authorList>
    </citation>
    <scope>NUCLEOTIDE SEQUENCE</scope>
</reference>
<dbReference type="OrthoDB" id="6127063at2759"/>
<evidence type="ECO:0000313" key="9">
    <source>
        <dbReference type="EMBL" id="ESN96951.1"/>
    </source>
</evidence>
<protein>
    <recommendedName>
        <fullName evidence="8">Apple domain-containing protein</fullName>
    </recommendedName>
</protein>
<comment type="subunit">
    <text evidence="3">Homotrimer.</text>
</comment>
<dbReference type="CTD" id="20206937"/>
<evidence type="ECO:0000256" key="6">
    <source>
        <dbReference type="ARBA" id="ARBA00022837"/>
    </source>
</evidence>
<dbReference type="InterPro" id="IPR006585">
    <property type="entry name" value="FTP1"/>
</dbReference>
<comment type="similarity">
    <text evidence="2">Belongs to the fucolectin family.</text>
</comment>
<evidence type="ECO:0000256" key="7">
    <source>
        <dbReference type="ARBA" id="ARBA00023157"/>
    </source>
</evidence>
<evidence type="ECO:0000256" key="2">
    <source>
        <dbReference type="ARBA" id="ARBA00010147"/>
    </source>
</evidence>
<dbReference type="InterPro" id="IPR051941">
    <property type="entry name" value="BG_Antigen-Binding_Lectin"/>
</dbReference>
<dbReference type="SUPFAM" id="SSF57414">
    <property type="entry name" value="Hairpin loop containing domain-like"/>
    <property type="match status" value="1"/>
</dbReference>
<dbReference type="Pfam" id="PF00024">
    <property type="entry name" value="PAN_1"/>
    <property type="match status" value="1"/>
</dbReference>
<dbReference type="GO" id="GO:0010185">
    <property type="term" value="P:regulation of cellular defense response"/>
    <property type="evidence" value="ECO:0007669"/>
    <property type="project" value="UniProtKB-ARBA"/>
</dbReference>
<dbReference type="PANTHER" id="PTHR45713">
    <property type="entry name" value="FTP DOMAIN-CONTAINING PROTEIN"/>
    <property type="match status" value="1"/>
</dbReference>
<dbReference type="KEGG" id="hro:HELRODRAFT_178752"/>
<dbReference type="OMA" id="ECALMCA"/>
<accession>T1FDN8</accession>
<dbReference type="Proteomes" id="UP000015101">
    <property type="component" value="Unassembled WGS sequence"/>
</dbReference>
<dbReference type="GO" id="GO:0046872">
    <property type="term" value="F:metal ion binding"/>
    <property type="evidence" value="ECO:0007669"/>
    <property type="project" value="UniProtKB-KW"/>
</dbReference>
<dbReference type="GeneID" id="20206937"/>
<keyword evidence="11" id="KW-1185">Reference proteome</keyword>
<dbReference type="EMBL" id="KB097487">
    <property type="protein sequence ID" value="ESN96951.1"/>
    <property type="molecule type" value="Genomic_DNA"/>
</dbReference>
<dbReference type="InterPro" id="IPR008979">
    <property type="entry name" value="Galactose-bd-like_sf"/>
</dbReference>
<keyword evidence="6" id="KW-0106">Calcium</keyword>
<dbReference type="eggNOG" id="ENOG502SC49">
    <property type="taxonomic scope" value="Eukaryota"/>
</dbReference>
<dbReference type="RefSeq" id="XP_009025074.1">
    <property type="nucleotide sequence ID" value="XM_009026826.1"/>
</dbReference>
<dbReference type="GO" id="GO:0001868">
    <property type="term" value="P:regulation of complement activation, lectin pathway"/>
    <property type="evidence" value="ECO:0007669"/>
    <property type="project" value="UniProtKB-ARBA"/>
</dbReference>
<evidence type="ECO:0000313" key="11">
    <source>
        <dbReference type="Proteomes" id="UP000015101"/>
    </source>
</evidence>
<reference evidence="9 11" key="2">
    <citation type="journal article" date="2013" name="Nature">
        <title>Insights into bilaterian evolution from three spiralian genomes.</title>
        <authorList>
            <person name="Simakov O."/>
            <person name="Marletaz F."/>
            <person name="Cho S.J."/>
            <person name="Edsinger-Gonzales E."/>
            <person name="Havlak P."/>
            <person name="Hellsten U."/>
            <person name="Kuo D.H."/>
            <person name="Larsson T."/>
            <person name="Lv J."/>
            <person name="Arendt D."/>
            <person name="Savage R."/>
            <person name="Osoegawa K."/>
            <person name="de Jong P."/>
            <person name="Grimwood J."/>
            <person name="Chapman J.A."/>
            <person name="Shapiro H."/>
            <person name="Aerts A."/>
            <person name="Otillar R.P."/>
            <person name="Terry A.Y."/>
            <person name="Boore J.L."/>
            <person name="Grigoriev I.V."/>
            <person name="Lindberg D.R."/>
            <person name="Seaver E.C."/>
            <person name="Weisblat D.A."/>
            <person name="Putnam N.H."/>
            <person name="Rokhsar D.S."/>
        </authorList>
    </citation>
    <scope>NUCLEOTIDE SEQUENCE</scope>
</reference>
<reference evidence="10" key="3">
    <citation type="submission" date="2015-06" db="UniProtKB">
        <authorList>
            <consortium name="EnsemblMetazoa"/>
        </authorList>
    </citation>
    <scope>IDENTIFICATION</scope>
</reference>
<dbReference type="InParanoid" id="T1FDN8"/>
<organism evidence="10 11">
    <name type="scientific">Helobdella robusta</name>
    <name type="common">Californian leech</name>
    <dbReference type="NCBI Taxonomy" id="6412"/>
    <lineage>
        <taxon>Eukaryota</taxon>
        <taxon>Metazoa</taxon>
        <taxon>Spiralia</taxon>
        <taxon>Lophotrochozoa</taxon>
        <taxon>Annelida</taxon>
        <taxon>Clitellata</taxon>
        <taxon>Hirudinea</taxon>
        <taxon>Rhynchobdellida</taxon>
        <taxon>Glossiphoniidae</taxon>
        <taxon>Helobdella</taxon>
    </lineage>
</organism>
<dbReference type="EnsemblMetazoa" id="HelroT178752">
    <property type="protein sequence ID" value="HelroP178752"/>
    <property type="gene ID" value="HelroG178752"/>
</dbReference>
<dbReference type="Pfam" id="PF22633">
    <property type="entry name" value="F5_F8_type_C_2"/>
    <property type="match status" value="1"/>
</dbReference>
<dbReference type="EMBL" id="AMQM01006543">
    <property type="status" value="NOT_ANNOTATED_CDS"/>
    <property type="molecule type" value="Genomic_DNA"/>
</dbReference>
<dbReference type="InterPro" id="IPR003609">
    <property type="entry name" value="Pan_app"/>
</dbReference>
<feature type="domain" description="Apple" evidence="8">
    <location>
        <begin position="31"/>
        <end position="99"/>
    </location>
</feature>
<dbReference type="PROSITE" id="PS50948">
    <property type="entry name" value="PAN"/>
    <property type="match status" value="1"/>
</dbReference>
<evidence type="ECO:0000256" key="3">
    <source>
        <dbReference type="ARBA" id="ARBA00011233"/>
    </source>
</evidence>
<keyword evidence="5" id="KW-0430">Lectin</keyword>
<sequence length="264" mass="29839">MVLHQLPASISLDFSLSTWQYGFWNEEFHVCSEDFLIKSTVIGSSALECALMCATSYSPCSSFNFLPNENACQLFPYLSKHFSVGGSNNKNCLYFYMVSDEPLKYVFKLNLGNLANLAIKRTTFSSSVYQNPLSPTNHAVDGNRGGVLLTDGCFHSDLLPPNWMAVDLLDVYAVYYVMLVSRADCCGERLDNYKVGLNRSLEPVAVRWSYDICGLYPKKTEAAFWYITLCESYLYGHRYLIVQSNDTQMLTVCELEVYGQLFGI</sequence>
<keyword evidence="4" id="KW-0479">Metal-binding</keyword>